<dbReference type="EMBL" id="CM046388">
    <property type="protein sequence ID" value="KAI8573375.1"/>
    <property type="molecule type" value="Genomic_DNA"/>
</dbReference>
<sequence length="596" mass="66445">MMNPELIKLAQEQMSRMSPDDLARIQQQMMSNPELMIMASESMKNMRPEDLGSAAEQLKYTHPEQMTEIGEKMANSTPEEIAAMRAHVHAQSTYEINAAQMLKKQGNELHNQGMYNDALQKYLLAKKNLKDTPSSEGRTMLLACSLNMMSCYLKTRQYEECIKEGTEVLAHDANNVKALYRRGQAYKELGLSEDAVSDFSRAHKVSPDDETIADVLRDAKERFEREGGGSTSRRELAIEEITEEEHTLSSDNYERSTGECSMSQDSQPQETSCSSNDQPDISTEPPSITNSQYVQVSKDDPEALRFFQNFMSDADPQTLAAMSGGKADGVSPDTIKTASDVIGNISPEELQRMLQLASSFHGENSYLNRDWSDSDSNSFRPGPIPPNVTPDMLKMASEMMSNMPAEELQKMFQTATSSLRYDSESMAAASDPSGFGSDNESKPAETSEKYGDKRDNAGKSSSAHGFSNSRITPQSSSANPVTAFEEQMRNQMNDPAMRRQMYTSMLGNLTPEIVENMTEQFRSKLSQEDVQNARQAMSSLSPGDLDEMMRWADRIQRGLDYVRKTKDCLLGKPGMVLAVLMILLAILLHWLGYIGS</sequence>
<accession>A0ACC0Q6I7</accession>
<keyword evidence="2" id="KW-1185">Reference proteome</keyword>
<evidence type="ECO:0000313" key="2">
    <source>
        <dbReference type="Proteomes" id="UP001062846"/>
    </source>
</evidence>
<name>A0ACC0Q6I7_RHOML</name>
<reference evidence="1" key="1">
    <citation type="submission" date="2022-02" db="EMBL/GenBank/DDBJ databases">
        <title>Plant Genome Project.</title>
        <authorList>
            <person name="Zhang R.-G."/>
        </authorList>
    </citation>
    <scope>NUCLEOTIDE SEQUENCE</scope>
    <source>
        <strain evidence="1">AT1</strain>
    </source>
</reference>
<evidence type="ECO:0000313" key="1">
    <source>
        <dbReference type="EMBL" id="KAI8573375.1"/>
    </source>
</evidence>
<gene>
    <name evidence="1" type="ORF">RHMOL_Rhmol01G0272300</name>
</gene>
<comment type="caution">
    <text evidence="1">The sequence shown here is derived from an EMBL/GenBank/DDBJ whole genome shotgun (WGS) entry which is preliminary data.</text>
</comment>
<dbReference type="Proteomes" id="UP001062846">
    <property type="component" value="Chromosome 1"/>
</dbReference>
<proteinExistence type="predicted"/>
<protein>
    <submittedName>
        <fullName evidence="1">Uncharacterized protein</fullName>
    </submittedName>
</protein>
<organism evidence="1 2">
    <name type="scientific">Rhododendron molle</name>
    <name type="common">Chinese azalea</name>
    <name type="synonym">Azalea mollis</name>
    <dbReference type="NCBI Taxonomy" id="49168"/>
    <lineage>
        <taxon>Eukaryota</taxon>
        <taxon>Viridiplantae</taxon>
        <taxon>Streptophyta</taxon>
        <taxon>Embryophyta</taxon>
        <taxon>Tracheophyta</taxon>
        <taxon>Spermatophyta</taxon>
        <taxon>Magnoliopsida</taxon>
        <taxon>eudicotyledons</taxon>
        <taxon>Gunneridae</taxon>
        <taxon>Pentapetalae</taxon>
        <taxon>asterids</taxon>
        <taxon>Ericales</taxon>
        <taxon>Ericaceae</taxon>
        <taxon>Ericoideae</taxon>
        <taxon>Rhodoreae</taxon>
        <taxon>Rhododendron</taxon>
    </lineage>
</organism>